<dbReference type="InterPro" id="IPR011042">
    <property type="entry name" value="6-blade_b-propeller_TolB-like"/>
</dbReference>
<dbReference type="Proteomes" id="UP000660611">
    <property type="component" value="Unassembled WGS sequence"/>
</dbReference>
<keyword evidence="1" id="KW-0732">Signal</keyword>
<organism evidence="2 3">
    <name type="scientific">Dactylosporangium siamense</name>
    <dbReference type="NCBI Taxonomy" id="685454"/>
    <lineage>
        <taxon>Bacteria</taxon>
        <taxon>Bacillati</taxon>
        <taxon>Actinomycetota</taxon>
        <taxon>Actinomycetes</taxon>
        <taxon>Micromonosporales</taxon>
        <taxon>Micromonosporaceae</taxon>
        <taxon>Dactylosporangium</taxon>
    </lineage>
</organism>
<dbReference type="EMBL" id="BONQ01000026">
    <property type="protein sequence ID" value="GIG43764.1"/>
    <property type="molecule type" value="Genomic_DNA"/>
</dbReference>
<sequence>MNRTTITKTLALAGFAAAAGVSSLIGATAAHAAHAGTDVYARAGVIYSSTAGRETRLTEDEVNAEPALSPDGKRITYVHNNTVWVMRANGAGKHQVSDRTATAPVWAPDSTHITYTATSCTGAPGTFRVGLAGGTASEAVLPAACRDQEAPQVGYITDQPGDQPAAN</sequence>
<proteinExistence type="predicted"/>
<evidence type="ECO:0000313" key="3">
    <source>
        <dbReference type="Proteomes" id="UP000660611"/>
    </source>
</evidence>
<evidence type="ECO:0000313" key="2">
    <source>
        <dbReference type="EMBL" id="GIG43764.1"/>
    </source>
</evidence>
<comment type="caution">
    <text evidence="2">The sequence shown here is derived from an EMBL/GenBank/DDBJ whole genome shotgun (WGS) entry which is preliminary data.</text>
</comment>
<dbReference type="InterPro" id="IPR011659">
    <property type="entry name" value="WD40"/>
</dbReference>
<dbReference type="Pfam" id="PF07676">
    <property type="entry name" value="PD40"/>
    <property type="match status" value="1"/>
</dbReference>
<gene>
    <name evidence="2" type="ORF">Dsi01nite_018050</name>
</gene>
<evidence type="ECO:0000256" key="1">
    <source>
        <dbReference type="SAM" id="SignalP"/>
    </source>
</evidence>
<dbReference type="AlphaFoldDB" id="A0A919U5W8"/>
<reference evidence="2" key="1">
    <citation type="submission" date="2021-01" db="EMBL/GenBank/DDBJ databases">
        <title>Whole genome shotgun sequence of Dactylosporangium siamense NBRC 106093.</title>
        <authorList>
            <person name="Komaki H."/>
            <person name="Tamura T."/>
        </authorList>
    </citation>
    <scope>NUCLEOTIDE SEQUENCE</scope>
    <source>
        <strain evidence="2">NBRC 106093</strain>
    </source>
</reference>
<name>A0A919U5W8_9ACTN</name>
<feature type="signal peptide" evidence="1">
    <location>
        <begin position="1"/>
        <end position="32"/>
    </location>
</feature>
<accession>A0A919U5W8</accession>
<dbReference type="RefSeq" id="WP_203845616.1">
    <property type="nucleotide sequence ID" value="NZ_BAAAVW010000006.1"/>
</dbReference>
<dbReference type="Gene3D" id="2.120.10.30">
    <property type="entry name" value="TolB, C-terminal domain"/>
    <property type="match status" value="1"/>
</dbReference>
<keyword evidence="3" id="KW-1185">Reference proteome</keyword>
<feature type="chain" id="PRO_5037527594" evidence="1">
    <location>
        <begin position="33"/>
        <end position="167"/>
    </location>
</feature>
<dbReference type="SUPFAM" id="SSF69304">
    <property type="entry name" value="Tricorn protease N-terminal domain"/>
    <property type="match status" value="1"/>
</dbReference>
<protein>
    <submittedName>
        <fullName evidence="2">Uncharacterized protein</fullName>
    </submittedName>
</protein>